<feature type="non-terminal residue" evidence="1">
    <location>
        <position position="1"/>
    </location>
</feature>
<comment type="caution">
    <text evidence="1">The sequence shown here is derived from an EMBL/GenBank/DDBJ whole genome shotgun (WGS) entry which is preliminary data.</text>
</comment>
<organism evidence="1 2">
    <name type="scientific">Streptomyces galilaeus</name>
    <dbReference type="NCBI Taxonomy" id="33899"/>
    <lineage>
        <taxon>Bacteria</taxon>
        <taxon>Bacillati</taxon>
        <taxon>Actinomycetota</taxon>
        <taxon>Actinomycetes</taxon>
        <taxon>Kitasatosporales</taxon>
        <taxon>Streptomycetaceae</taxon>
        <taxon>Streptomyces</taxon>
    </lineage>
</organism>
<gene>
    <name evidence="1" type="ORF">ACKI1S_48280</name>
</gene>
<dbReference type="RefSeq" id="WP_409098026.1">
    <property type="nucleotide sequence ID" value="NZ_JBJVNE010000383.1"/>
</dbReference>
<dbReference type="Proteomes" id="UP001631993">
    <property type="component" value="Unassembled WGS sequence"/>
</dbReference>
<evidence type="ECO:0000313" key="1">
    <source>
        <dbReference type="EMBL" id="MFM9653792.1"/>
    </source>
</evidence>
<name>A0ABW9J0J6_STRGJ</name>
<sequence>HYFGLDKKTIRKWFELQFTDGLNWNNFGTHWQFDHIVPVAYFEFDNEQDMRLCWNFINIRVERVFQNKYRGSRVDVLAVRRYFEDLYKR</sequence>
<protein>
    <recommendedName>
        <fullName evidence="3">HNH endonuclease</fullName>
    </recommendedName>
</protein>
<reference evidence="1 2" key="1">
    <citation type="submission" date="2024-12" db="EMBL/GenBank/DDBJ databases">
        <title>Forecasting of Potato common scab and diversities of Pathogenic streptomyces spp. in china.</title>
        <authorList>
            <person name="Handique U."/>
            <person name="Wu J."/>
        </authorList>
    </citation>
    <scope>NUCLEOTIDE SEQUENCE [LARGE SCALE GENOMIC DNA]</scope>
    <source>
        <strain evidence="1 2">ZRIMU1585</strain>
    </source>
</reference>
<accession>A0ABW9J0J6</accession>
<keyword evidence="2" id="KW-1185">Reference proteome</keyword>
<evidence type="ECO:0008006" key="3">
    <source>
        <dbReference type="Google" id="ProtNLM"/>
    </source>
</evidence>
<proteinExistence type="predicted"/>
<evidence type="ECO:0000313" key="2">
    <source>
        <dbReference type="Proteomes" id="UP001631993"/>
    </source>
</evidence>
<feature type="non-terminal residue" evidence="1">
    <location>
        <position position="89"/>
    </location>
</feature>
<dbReference type="EMBL" id="JBJVNE010000383">
    <property type="protein sequence ID" value="MFM9653792.1"/>
    <property type="molecule type" value="Genomic_DNA"/>
</dbReference>